<dbReference type="EMBL" id="GAMC01012595">
    <property type="protein sequence ID" value="JAB93960.1"/>
    <property type="molecule type" value="mRNA"/>
</dbReference>
<proteinExistence type="evidence at transcript level"/>
<feature type="compositionally biased region" description="Basic and acidic residues" evidence="1">
    <location>
        <begin position="94"/>
        <end position="111"/>
    </location>
</feature>
<dbReference type="AlphaFoldDB" id="W8AYW5"/>
<protein>
    <recommendedName>
        <fullName evidence="3">Peptidase aspartic putative domain-containing protein</fullName>
    </recommendedName>
</protein>
<accession>W8AYW5</accession>
<evidence type="ECO:0000313" key="2">
    <source>
        <dbReference type="EMBL" id="JAB93960.1"/>
    </source>
</evidence>
<evidence type="ECO:0000256" key="1">
    <source>
        <dbReference type="SAM" id="MobiDB-lite"/>
    </source>
</evidence>
<organism evidence="2">
    <name type="scientific">Ceratitis capitata</name>
    <name type="common">Mediterranean fruit fly</name>
    <name type="synonym">Tephritis capitata</name>
    <dbReference type="NCBI Taxonomy" id="7213"/>
    <lineage>
        <taxon>Eukaryota</taxon>
        <taxon>Metazoa</taxon>
        <taxon>Ecdysozoa</taxon>
        <taxon>Arthropoda</taxon>
        <taxon>Hexapoda</taxon>
        <taxon>Insecta</taxon>
        <taxon>Pterygota</taxon>
        <taxon>Neoptera</taxon>
        <taxon>Endopterygota</taxon>
        <taxon>Diptera</taxon>
        <taxon>Brachycera</taxon>
        <taxon>Muscomorpha</taxon>
        <taxon>Tephritoidea</taxon>
        <taxon>Tephritidae</taxon>
        <taxon>Ceratitis</taxon>
        <taxon>Ceratitis</taxon>
    </lineage>
</organism>
<reference evidence="2" key="2">
    <citation type="journal article" date="2014" name="BMC Genomics">
        <title>A genomic perspective to assessing quality of mass-reared SIT flies used in Mediterranean fruit fly (Ceratitis capitata) eradication in California.</title>
        <authorList>
            <person name="Calla B."/>
            <person name="Hall B."/>
            <person name="Hou S."/>
            <person name="Geib S.M."/>
        </authorList>
    </citation>
    <scope>NUCLEOTIDE SEQUENCE</scope>
</reference>
<feature type="region of interest" description="Disordered" evidence="1">
    <location>
        <begin position="87"/>
        <end position="149"/>
    </location>
</feature>
<evidence type="ECO:0008006" key="3">
    <source>
        <dbReference type="Google" id="ProtNLM"/>
    </source>
</evidence>
<reference evidence="2" key="1">
    <citation type="submission" date="2013-07" db="EMBL/GenBank/DDBJ databases">
        <authorList>
            <person name="Geib S."/>
        </authorList>
    </citation>
    <scope>NUCLEOTIDE SEQUENCE</scope>
</reference>
<name>W8AYW5_CERCA</name>
<dbReference type="OrthoDB" id="8052806at2759"/>
<sequence length="329" mass="36428">MAHREKNCTSQFRCRKCNERHHTTLHIDERRVIKPKQKASVRSWADQVASEESDAISIYASDTGDESHSMNQPIVATEPIAETRPFRTTTQGETETRTFRPPLQHETKKASGSETRTFRPCKNKPRRSETRPFRSHQSIQHPSEGSLVTRPQTLPRHFRSGQLGAQNLLGQTLRPMIAVAPTAVVKIEAGGRLHFVRALIDVCVSTTLIATGLMHELRLPLVQMGNQRGCALCFRGKHGPSTRIMTHAVAVNDLRRLCPSASLDPGIASAYLHIKLADPHFDRSSPVRLVLGADVYADILLPGTLPTSFGPLLGQSTVFGWVLSGICKN</sequence>